<gene>
    <name evidence="1" type="ORF">LCGC14_2724820</name>
</gene>
<comment type="caution">
    <text evidence="1">The sequence shown here is derived from an EMBL/GenBank/DDBJ whole genome shotgun (WGS) entry which is preliminary data.</text>
</comment>
<organism evidence="1">
    <name type="scientific">marine sediment metagenome</name>
    <dbReference type="NCBI Taxonomy" id="412755"/>
    <lineage>
        <taxon>unclassified sequences</taxon>
        <taxon>metagenomes</taxon>
        <taxon>ecological metagenomes</taxon>
    </lineage>
</organism>
<protein>
    <submittedName>
        <fullName evidence="1">Uncharacterized protein</fullName>
    </submittedName>
</protein>
<evidence type="ECO:0000313" key="1">
    <source>
        <dbReference type="EMBL" id="KKK90263.1"/>
    </source>
</evidence>
<dbReference type="AlphaFoldDB" id="A0A0F8Z932"/>
<name>A0A0F8Z932_9ZZZZ</name>
<sequence length="110" mass="12294">LKLLLLAQVEGKHVRANYSYSDNAPIQWLASRLPIAAVEGGNKVKAIFDEIEKMGVEDLCKLLVEFSLSMLTFTGEVNDYKVQTTEPLNWLGIGINLEAKKDAKEQKDND</sequence>
<proteinExistence type="predicted"/>
<reference evidence="1" key="1">
    <citation type="journal article" date="2015" name="Nature">
        <title>Complex archaea that bridge the gap between prokaryotes and eukaryotes.</title>
        <authorList>
            <person name="Spang A."/>
            <person name="Saw J.H."/>
            <person name="Jorgensen S.L."/>
            <person name="Zaremba-Niedzwiedzka K."/>
            <person name="Martijn J."/>
            <person name="Lind A.E."/>
            <person name="van Eijk R."/>
            <person name="Schleper C."/>
            <person name="Guy L."/>
            <person name="Ettema T.J."/>
        </authorList>
    </citation>
    <scope>NUCLEOTIDE SEQUENCE</scope>
</reference>
<dbReference type="EMBL" id="LAZR01049177">
    <property type="protein sequence ID" value="KKK90263.1"/>
    <property type="molecule type" value="Genomic_DNA"/>
</dbReference>
<accession>A0A0F8Z932</accession>
<feature type="non-terminal residue" evidence="1">
    <location>
        <position position="1"/>
    </location>
</feature>